<name>A0A7V7PMB4_9HYPH</name>
<feature type="transmembrane region" description="Helical" evidence="1">
    <location>
        <begin position="43"/>
        <end position="62"/>
    </location>
</feature>
<dbReference type="RefSeq" id="WP_150971919.1">
    <property type="nucleotide sequence ID" value="NZ_VZDO01000015.1"/>
</dbReference>
<keyword evidence="1" id="KW-0472">Membrane</keyword>
<gene>
    <name evidence="2" type="ORF">F6X38_17570</name>
</gene>
<protein>
    <submittedName>
        <fullName evidence="2">Uncharacterized protein</fullName>
    </submittedName>
</protein>
<keyword evidence="1" id="KW-0812">Transmembrane</keyword>
<evidence type="ECO:0000256" key="1">
    <source>
        <dbReference type="SAM" id="Phobius"/>
    </source>
</evidence>
<dbReference type="Proteomes" id="UP000432089">
    <property type="component" value="Unassembled WGS sequence"/>
</dbReference>
<sequence length="138" mass="14999">MSPRLVLMETIAVVCGAVIGLLVVNLLHWLFANGSFVALTVSFGRIVTALVTVAIFAVWYHYLPQTPAALASFFTGLVLPSVIVLFSYDVPLQATTVLILYTVFSIVALLTYRFVLANAAVRKLTSEVPGKSESRLPR</sequence>
<comment type="caution">
    <text evidence="2">The sequence shown here is derived from an EMBL/GenBank/DDBJ whole genome shotgun (WGS) entry which is preliminary data.</text>
</comment>
<feature type="transmembrane region" description="Helical" evidence="1">
    <location>
        <begin position="12"/>
        <end position="31"/>
    </location>
</feature>
<dbReference type="EMBL" id="VZDO01000015">
    <property type="protein sequence ID" value="KAB0677788.1"/>
    <property type="molecule type" value="Genomic_DNA"/>
</dbReference>
<feature type="transmembrane region" description="Helical" evidence="1">
    <location>
        <begin position="94"/>
        <end position="115"/>
    </location>
</feature>
<accession>A0A7V7PMB4</accession>
<organism evidence="2 3">
    <name type="scientific">Plantimonas leprariae</name>
    <dbReference type="NCBI Taxonomy" id="2615207"/>
    <lineage>
        <taxon>Bacteria</taxon>
        <taxon>Pseudomonadati</taxon>
        <taxon>Pseudomonadota</taxon>
        <taxon>Alphaproteobacteria</taxon>
        <taxon>Hyphomicrobiales</taxon>
        <taxon>Aurantimonadaceae</taxon>
        <taxon>Plantimonas</taxon>
    </lineage>
</organism>
<dbReference type="AlphaFoldDB" id="A0A7V7PMB4"/>
<feature type="transmembrane region" description="Helical" evidence="1">
    <location>
        <begin position="69"/>
        <end position="88"/>
    </location>
</feature>
<proteinExistence type="predicted"/>
<keyword evidence="3" id="KW-1185">Reference proteome</keyword>
<evidence type="ECO:0000313" key="2">
    <source>
        <dbReference type="EMBL" id="KAB0677788.1"/>
    </source>
</evidence>
<reference evidence="2 3" key="1">
    <citation type="submission" date="2019-09" db="EMBL/GenBank/DDBJ databases">
        <title>YIM 132180 draft genome.</title>
        <authorList>
            <person name="Zhang K."/>
        </authorList>
    </citation>
    <scope>NUCLEOTIDE SEQUENCE [LARGE SCALE GENOMIC DNA]</scope>
    <source>
        <strain evidence="2 3">YIM 132180</strain>
    </source>
</reference>
<evidence type="ECO:0000313" key="3">
    <source>
        <dbReference type="Proteomes" id="UP000432089"/>
    </source>
</evidence>
<keyword evidence="1" id="KW-1133">Transmembrane helix</keyword>